<protein>
    <submittedName>
        <fullName evidence="6">Acetyltransferase (GNAT) family protein</fullName>
    </submittedName>
    <submittedName>
        <fullName evidence="5">GNAT family N-acetyltransferase</fullName>
    </submittedName>
</protein>
<dbReference type="PROSITE" id="PS51186">
    <property type="entry name" value="GNAT"/>
    <property type="match status" value="1"/>
</dbReference>
<keyword evidence="2" id="KW-0012">Acyltransferase</keyword>
<dbReference type="EMBL" id="FNVN01000001">
    <property type="protein sequence ID" value="SEF76799.1"/>
    <property type="molecule type" value="Genomic_DNA"/>
</dbReference>
<dbReference type="PANTHER" id="PTHR43877:SF2">
    <property type="entry name" value="AMINOALKYLPHOSPHONATE N-ACETYLTRANSFERASE-RELATED"/>
    <property type="match status" value="1"/>
</dbReference>
<organism evidence="6 7">
    <name type="scientific">Halobellus limi</name>
    <dbReference type="NCBI Taxonomy" id="699433"/>
    <lineage>
        <taxon>Archaea</taxon>
        <taxon>Methanobacteriati</taxon>
        <taxon>Methanobacteriota</taxon>
        <taxon>Stenosarchaea group</taxon>
        <taxon>Halobacteria</taxon>
        <taxon>Halobacteriales</taxon>
        <taxon>Haloferacaceae</taxon>
        <taxon>Halobellus</taxon>
    </lineage>
</organism>
<feature type="region of interest" description="Disordered" evidence="3">
    <location>
        <begin position="1"/>
        <end position="46"/>
    </location>
</feature>
<dbReference type="GeneID" id="39857305"/>
<accession>A0A1H5UP29</accession>
<feature type="region of interest" description="Disordered" evidence="3">
    <location>
        <begin position="181"/>
        <end position="213"/>
    </location>
</feature>
<dbReference type="Proteomes" id="UP000296733">
    <property type="component" value="Chromosome"/>
</dbReference>
<dbReference type="OrthoDB" id="38613at2157"/>
<dbReference type="KEGG" id="hlm:DV707_04415"/>
<evidence type="ECO:0000256" key="2">
    <source>
        <dbReference type="ARBA" id="ARBA00023315"/>
    </source>
</evidence>
<proteinExistence type="predicted"/>
<dbReference type="InterPro" id="IPR016181">
    <property type="entry name" value="Acyl_CoA_acyltransferase"/>
</dbReference>
<dbReference type="PANTHER" id="PTHR43877">
    <property type="entry name" value="AMINOALKYLPHOSPHONATE N-ACETYLTRANSFERASE-RELATED-RELATED"/>
    <property type="match status" value="1"/>
</dbReference>
<dbReference type="InterPro" id="IPR050832">
    <property type="entry name" value="Bact_Acetyltransf"/>
</dbReference>
<evidence type="ECO:0000313" key="6">
    <source>
        <dbReference type="EMBL" id="SEF76799.1"/>
    </source>
</evidence>
<dbReference type="AlphaFoldDB" id="A0A1H5UP29"/>
<dbReference type="GO" id="GO:0016747">
    <property type="term" value="F:acyltransferase activity, transferring groups other than amino-acyl groups"/>
    <property type="evidence" value="ECO:0007669"/>
    <property type="project" value="InterPro"/>
</dbReference>
<feature type="compositionally biased region" description="Acidic residues" evidence="3">
    <location>
        <begin position="1"/>
        <end position="11"/>
    </location>
</feature>
<evidence type="ECO:0000256" key="1">
    <source>
        <dbReference type="ARBA" id="ARBA00022679"/>
    </source>
</evidence>
<dbReference type="Gene3D" id="3.40.630.30">
    <property type="match status" value="1"/>
</dbReference>
<feature type="compositionally biased region" description="Basic and acidic residues" evidence="3">
    <location>
        <begin position="181"/>
        <end position="192"/>
    </location>
</feature>
<evidence type="ECO:0000259" key="4">
    <source>
        <dbReference type="PROSITE" id="PS51186"/>
    </source>
</evidence>
<evidence type="ECO:0000313" key="7">
    <source>
        <dbReference type="Proteomes" id="UP000236740"/>
    </source>
</evidence>
<feature type="domain" description="N-acetyltransferase" evidence="4">
    <location>
        <begin position="43"/>
        <end position="204"/>
    </location>
</feature>
<dbReference type="Pfam" id="PF00583">
    <property type="entry name" value="Acetyltransf_1"/>
    <property type="match status" value="1"/>
</dbReference>
<dbReference type="CDD" id="cd04301">
    <property type="entry name" value="NAT_SF"/>
    <property type="match status" value="1"/>
</dbReference>
<dbReference type="Proteomes" id="UP000236740">
    <property type="component" value="Unassembled WGS sequence"/>
</dbReference>
<keyword evidence="1 6" id="KW-0808">Transferase</keyword>
<dbReference type="InterPro" id="IPR000182">
    <property type="entry name" value="GNAT_dom"/>
</dbReference>
<gene>
    <name evidence="5" type="ORF">DV707_04415</name>
    <name evidence="6" type="ORF">SAMN04488133_0669</name>
</gene>
<evidence type="ECO:0000313" key="8">
    <source>
        <dbReference type="Proteomes" id="UP000296733"/>
    </source>
</evidence>
<keyword evidence="7" id="KW-1185">Reference proteome</keyword>
<evidence type="ECO:0000313" key="5">
    <source>
        <dbReference type="EMBL" id="QCC46974.1"/>
    </source>
</evidence>
<feature type="compositionally biased region" description="Polar residues" evidence="3">
    <location>
        <begin position="13"/>
        <end position="25"/>
    </location>
</feature>
<reference evidence="5 8" key="2">
    <citation type="journal article" date="2019" name="Nat. Commun.">
        <title>A new type of DNA phosphorothioation-based antiviral system in archaea.</title>
        <authorList>
            <person name="Xiong L."/>
            <person name="Liu S."/>
            <person name="Chen S."/>
            <person name="Xiao Y."/>
            <person name="Zhu B."/>
            <person name="Gao Y."/>
            <person name="Zhang Y."/>
            <person name="Chen B."/>
            <person name="Luo J."/>
            <person name="Deng Z."/>
            <person name="Chen X."/>
            <person name="Wang L."/>
            <person name="Chen S."/>
        </authorList>
    </citation>
    <scope>NUCLEOTIDE SEQUENCE [LARGE SCALE GENOMIC DNA]</scope>
    <source>
        <strain evidence="5 8">CGMCC 1.10331</strain>
    </source>
</reference>
<dbReference type="SUPFAM" id="SSF55729">
    <property type="entry name" value="Acyl-CoA N-acyltransferases (Nat)"/>
    <property type="match status" value="1"/>
</dbReference>
<name>A0A1H5UP29_9EURY</name>
<reference evidence="6 7" key="1">
    <citation type="submission" date="2016-10" db="EMBL/GenBank/DDBJ databases">
        <authorList>
            <person name="de Groot N.N."/>
        </authorList>
    </citation>
    <scope>NUCLEOTIDE SEQUENCE [LARGE SCALE GENOMIC DNA]</scope>
    <source>
        <strain evidence="6 7">CGMCC 1.10331</strain>
    </source>
</reference>
<dbReference type="RefSeq" id="WP_103990425.1">
    <property type="nucleotide sequence ID" value="NZ_CP031311.1"/>
</dbReference>
<sequence>MADPDDSEALEADSQSAEGGVQSTERGPKSAGAGSEKSGDREVSIDSPDLDAVDALVDLWVALASDQRAHDSHVLPDENRAVVRDTLARHAVTGGIRVARRDGDIVGFVTFGIERGAYEQDETRGVVRNVYVDPTARGDGVGTALMDAAESSLRAAGATVLSLEAMAANRRAREFYRERGYEPHRVQFEKPADGGAVTASDPPAENDTHSKED</sequence>
<evidence type="ECO:0000256" key="3">
    <source>
        <dbReference type="SAM" id="MobiDB-lite"/>
    </source>
</evidence>
<dbReference type="EMBL" id="CP031311">
    <property type="protein sequence ID" value="QCC46974.1"/>
    <property type="molecule type" value="Genomic_DNA"/>
</dbReference>